<proteinExistence type="predicted"/>
<name>A0A844AV16_9RHOB</name>
<gene>
    <name evidence="1" type="ORF">GG681_00230</name>
</gene>
<evidence type="ECO:0000313" key="2">
    <source>
        <dbReference type="Proteomes" id="UP000436694"/>
    </source>
</evidence>
<evidence type="ECO:0000313" key="1">
    <source>
        <dbReference type="EMBL" id="MQY41056.1"/>
    </source>
</evidence>
<organism evidence="1 2">
    <name type="scientific">Tritonibacter aquimaris</name>
    <dbReference type="NCBI Taxonomy" id="2663379"/>
    <lineage>
        <taxon>Bacteria</taxon>
        <taxon>Pseudomonadati</taxon>
        <taxon>Pseudomonadota</taxon>
        <taxon>Alphaproteobacteria</taxon>
        <taxon>Rhodobacterales</taxon>
        <taxon>Paracoccaceae</taxon>
        <taxon>Tritonibacter</taxon>
    </lineage>
</organism>
<dbReference type="AlphaFoldDB" id="A0A844AV16"/>
<accession>A0A844AV16</accession>
<comment type="caution">
    <text evidence="1">The sequence shown here is derived from an EMBL/GenBank/DDBJ whole genome shotgun (WGS) entry which is preliminary data.</text>
</comment>
<dbReference type="EMBL" id="WIXK01000001">
    <property type="protein sequence ID" value="MQY41056.1"/>
    <property type="molecule type" value="Genomic_DNA"/>
</dbReference>
<reference evidence="1 2" key="1">
    <citation type="submission" date="2019-10" db="EMBL/GenBank/DDBJ databases">
        <title>Epibacterium sp. nov., isolated from seawater.</title>
        <authorList>
            <person name="Zhang X."/>
            <person name="Li N."/>
        </authorList>
    </citation>
    <scope>NUCLEOTIDE SEQUENCE [LARGE SCALE GENOMIC DNA]</scope>
    <source>
        <strain evidence="1 2">SM1969</strain>
    </source>
</reference>
<dbReference type="RefSeq" id="WP_153543908.1">
    <property type="nucleotide sequence ID" value="NZ_WIXK01000001.1"/>
</dbReference>
<keyword evidence="2" id="KW-1185">Reference proteome</keyword>
<sequence length="489" mass="54409">MSPAQSNVSRGLPILRALLVSSIAFRHNSETIFELANSAAEASLNLSAHAFQDNAPEASWCARAAGSSPHLSFYDEMDACDVVETAFNANKADAFWLLLQKDIDRQENAGGSLETSLWEEEPDYNKILYLPSRLLGQDQRYEFWARWYEAIMDGHPLTGDWESHWQLLHDIALIPDEDWQKGAEHMAALIEEIENASTYRVDPQVRLTAERLLRASLGRFSFSEIRHLMEMLPFANDLKELKNQEILESFLGEAEEVTWEIELFLSGLKREELKLQGSGGVLTCFESALEEIGKGKQLASINIGRVIVCGERLQHFSTNHDTLQEFGSYSDGLTAAVRSLQGLTFKFFSEAILRMGVLKDIRSSEEVTLGELFADLSRGFDQIKTDMRDDLVPLAPAAMSVFDTLLDELDGLAKNEAVSVNPAYKSHLRKEFDFNAALVAVSLRLYLEQSKNLGVPLAEVAKGVAISKATTSVEGLIAWLLKAANSTAN</sequence>
<dbReference type="Proteomes" id="UP000436694">
    <property type="component" value="Unassembled WGS sequence"/>
</dbReference>
<protein>
    <submittedName>
        <fullName evidence="1">Uncharacterized protein</fullName>
    </submittedName>
</protein>